<dbReference type="Proteomes" id="UP000266206">
    <property type="component" value="Unassembled WGS sequence"/>
</dbReference>
<dbReference type="CDD" id="cd03794">
    <property type="entry name" value="GT4_WbuB-like"/>
    <property type="match status" value="1"/>
</dbReference>
<feature type="transmembrane region" description="Helical" evidence="2">
    <location>
        <begin position="68"/>
        <end position="88"/>
    </location>
</feature>
<sequence length="442" mass="50715">MLTDDVQIDRRILLEAESLICQGNEVILLAMSDGGDRAFETIGNVKVERVSGNELPYSEMVVLKVFNLYFKFIAFAFSFINAISQIIANRISSKIGRILFFLSRKTNSAFVLLGYKLRSTLILLHKRLRKLSTHERFILQRALFYRPDILHAHDLPQLKVAAYASNKFKIPLVYDAHELYPEIASLLPVQKRKLSSLEQKYIKRANAVITVNSYIADEMCQRYKIAKPTVLLNATNQPEYFDNAKKYDLFRNELNIEPHKKVILFQGWMSKQRGLQNLVRALAAMPNEIVLVFMGYGEAKSELLDIAIDLGCVERVYFKDAVPQSELLYWTASADIGVIPYQAIDLNNYLCSPNKLFEFIQAGLPILANDLPYLREVVFGEGFGVVSSLDSPEEYAEGLLTLLDESYYQKCKEQLSLKREKYSWREQEHTLFEVYDSLTHAT</sequence>
<evidence type="ECO:0000256" key="1">
    <source>
        <dbReference type="ARBA" id="ARBA00022679"/>
    </source>
</evidence>
<dbReference type="Gene3D" id="3.40.50.2000">
    <property type="entry name" value="Glycogen Phosphorylase B"/>
    <property type="match status" value="2"/>
</dbReference>
<keyword evidence="2" id="KW-1133">Transmembrane helix</keyword>
<dbReference type="PANTHER" id="PTHR46401:SF2">
    <property type="entry name" value="GLYCOSYLTRANSFERASE WBBK-RELATED"/>
    <property type="match status" value="1"/>
</dbReference>
<organism evidence="4 5">
    <name type="scientific">Neopusillimonas maritima</name>
    <dbReference type="NCBI Taxonomy" id="2026239"/>
    <lineage>
        <taxon>Bacteria</taxon>
        <taxon>Pseudomonadati</taxon>
        <taxon>Pseudomonadota</taxon>
        <taxon>Betaproteobacteria</taxon>
        <taxon>Burkholderiales</taxon>
        <taxon>Alcaligenaceae</taxon>
        <taxon>Neopusillimonas</taxon>
    </lineage>
</organism>
<evidence type="ECO:0000313" key="5">
    <source>
        <dbReference type="Proteomes" id="UP000266206"/>
    </source>
</evidence>
<dbReference type="PANTHER" id="PTHR46401">
    <property type="entry name" value="GLYCOSYLTRANSFERASE WBBK-RELATED"/>
    <property type="match status" value="1"/>
</dbReference>
<dbReference type="AlphaFoldDB" id="A0A3A1YVS3"/>
<feature type="domain" description="Glycosyltransferase subfamily 4-like N-terminal" evidence="3">
    <location>
        <begin position="114"/>
        <end position="231"/>
    </location>
</feature>
<dbReference type="OrthoDB" id="9815351at2"/>
<dbReference type="EMBL" id="NQYH01000003">
    <property type="protein sequence ID" value="RIY41601.1"/>
    <property type="molecule type" value="Genomic_DNA"/>
</dbReference>
<proteinExistence type="predicted"/>
<evidence type="ECO:0000259" key="3">
    <source>
        <dbReference type="Pfam" id="PF13439"/>
    </source>
</evidence>
<comment type="caution">
    <text evidence="4">The sequence shown here is derived from an EMBL/GenBank/DDBJ whole genome shotgun (WGS) entry which is preliminary data.</text>
</comment>
<keyword evidence="2" id="KW-0812">Transmembrane</keyword>
<dbReference type="GO" id="GO:0009103">
    <property type="term" value="P:lipopolysaccharide biosynthetic process"/>
    <property type="evidence" value="ECO:0007669"/>
    <property type="project" value="TreeGrafter"/>
</dbReference>
<dbReference type="SUPFAM" id="SSF53756">
    <property type="entry name" value="UDP-Glycosyltransferase/glycogen phosphorylase"/>
    <property type="match status" value="1"/>
</dbReference>
<evidence type="ECO:0000256" key="2">
    <source>
        <dbReference type="SAM" id="Phobius"/>
    </source>
</evidence>
<dbReference type="GO" id="GO:0016757">
    <property type="term" value="F:glycosyltransferase activity"/>
    <property type="evidence" value="ECO:0007669"/>
    <property type="project" value="UniProtKB-ARBA"/>
</dbReference>
<name>A0A3A1YVS3_9BURK</name>
<evidence type="ECO:0000313" key="4">
    <source>
        <dbReference type="EMBL" id="RIY41601.1"/>
    </source>
</evidence>
<keyword evidence="2" id="KW-0472">Membrane</keyword>
<gene>
    <name evidence="4" type="ORF">CJP73_06415</name>
</gene>
<keyword evidence="1" id="KW-0808">Transferase</keyword>
<dbReference type="Pfam" id="PF13692">
    <property type="entry name" value="Glyco_trans_1_4"/>
    <property type="match status" value="1"/>
</dbReference>
<dbReference type="Pfam" id="PF13439">
    <property type="entry name" value="Glyco_transf_4"/>
    <property type="match status" value="1"/>
</dbReference>
<dbReference type="RefSeq" id="WP_119515845.1">
    <property type="nucleotide sequence ID" value="NZ_NQYH01000003.1"/>
</dbReference>
<reference evidence="4 5" key="1">
    <citation type="submission" date="2017-08" db="EMBL/GenBank/DDBJ databases">
        <title>Pusillimonas indicus sp. nov., a member of the family Alcaligenaceae isolated from surface seawater.</title>
        <authorList>
            <person name="Li J."/>
        </authorList>
    </citation>
    <scope>NUCLEOTIDE SEQUENCE [LARGE SCALE GENOMIC DNA]</scope>
    <source>
        <strain evidence="4 5">L52-1-41</strain>
    </source>
</reference>
<protein>
    <recommendedName>
        <fullName evidence="3">Glycosyltransferase subfamily 4-like N-terminal domain-containing protein</fullName>
    </recommendedName>
</protein>
<dbReference type="InterPro" id="IPR028098">
    <property type="entry name" value="Glyco_trans_4-like_N"/>
</dbReference>
<accession>A0A3A1YVS3</accession>